<keyword evidence="2" id="KW-0472">Membrane</keyword>
<evidence type="ECO:0000256" key="2">
    <source>
        <dbReference type="SAM" id="Phobius"/>
    </source>
</evidence>
<dbReference type="EMBL" id="JRZE01000003">
    <property type="protein sequence ID" value="KHF45078.1"/>
    <property type="molecule type" value="Genomic_DNA"/>
</dbReference>
<evidence type="ECO:0000313" key="3">
    <source>
        <dbReference type="EMBL" id="KHF45078.1"/>
    </source>
</evidence>
<keyword evidence="2" id="KW-1133">Transmembrane helix</keyword>
<reference evidence="3 4" key="1">
    <citation type="submission" date="2014-10" db="EMBL/GenBank/DDBJ databases">
        <title>Genome sequence of Micropolyspora internatus JCM3315.</title>
        <authorList>
            <person name="Shin S.-K."/>
            <person name="Yi H."/>
        </authorList>
    </citation>
    <scope>NUCLEOTIDE SEQUENCE [LARGE SCALE GENOMIC DNA]</scope>
    <source>
        <strain evidence="3 4">JCM 3315</strain>
    </source>
</reference>
<sequence>MGDVVEQRPDGDPGQHRDSGAAGEPEIVPDVVPADPNRPGAELTPAGPTPPATTQPDPEQLRQFREFQQFQQFQQFLRFQEAQGQLGQQGQGQPGQLSTTADTALVPRRQPQAKPITRKVPGWLQWLGKKILGWLVFFLLLAIFATWAFNELFGSNDDNSTEAAARMGGGTYHTEELLAKEPYEAVRKVYDAIAQEDPGTNRPLIAEACGRFDNDNGIQQRFAENTGDHPDCRHAVIALHEQVTHVNDYAESIFPRWYDPDATTVRIDSCDFDIQGGPALGVFTVTKVEMGQWLITDHEPGPSVCEANPTGPTGN</sequence>
<evidence type="ECO:0000313" key="4">
    <source>
        <dbReference type="Proteomes" id="UP000030848"/>
    </source>
</evidence>
<feature type="region of interest" description="Disordered" evidence="1">
    <location>
        <begin position="1"/>
        <end position="57"/>
    </location>
</feature>
<keyword evidence="2" id="KW-0812">Transmembrane</keyword>
<dbReference type="AlphaFoldDB" id="A0A837DDP2"/>
<proteinExistence type="predicted"/>
<gene>
    <name evidence="3" type="ORF">MINT15_19600</name>
</gene>
<organism evidence="3 4">
    <name type="scientific">Saccharomonospora viridis</name>
    <dbReference type="NCBI Taxonomy" id="1852"/>
    <lineage>
        <taxon>Bacteria</taxon>
        <taxon>Bacillati</taxon>
        <taxon>Actinomycetota</taxon>
        <taxon>Actinomycetes</taxon>
        <taxon>Pseudonocardiales</taxon>
        <taxon>Pseudonocardiaceae</taxon>
        <taxon>Saccharomonospora</taxon>
    </lineage>
</organism>
<comment type="caution">
    <text evidence="3">The sequence shown here is derived from an EMBL/GenBank/DDBJ whole genome shotgun (WGS) entry which is preliminary data.</text>
</comment>
<dbReference type="Proteomes" id="UP000030848">
    <property type="component" value="Unassembled WGS sequence"/>
</dbReference>
<feature type="region of interest" description="Disordered" evidence="1">
    <location>
        <begin position="83"/>
        <end position="111"/>
    </location>
</feature>
<feature type="transmembrane region" description="Helical" evidence="2">
    <location>
        <begin position="131"/>
        <end position="149"/>
    </location>
</feature>
<feature type="compositionally biased region" description="Basic and acidic residues" evidence="1">
    <location>
        <begin position="1"/>
        <end position="19"/>
    </location>
</feature>
<name>A0A837DDP2_9PSEU</name>
<protein>
    <submittedName>
        <fullName evidence="3">Uncharacterized protein</fullName>
    </submittedName>
</protein>
<dbReference type="RefSeq" id="WP_037309903.1">
    <property type="nucleotide sequence ID" value="NZ_CALJZO010000017.1"/>
</dbReference>
<dbReference type="OrthoDB" id="5181787at2"/>
<evidence type="ECO:0000256" key="1">
    <source>
        <dbReference type="SAM" id="MobiDB-lite"/>
    </source>
</evidence>
<accession>A0A837DDP2</accession>